<dbReference type="AlphaFoldDB" id="A0A1E3GSQ6"/>
<reference evidence="1 2" key="1">
    <citation type="submission" date="2016-07" db="EMBL/GenBank/DDBJ databases">
        <title>Draft Genome Sequence of Methylophaga muralis Bur 1.</title>
        <authorList>
            <person name="Vasilenko O.V."/>
            <person name="Doronina N.V."/>
            <person name="Shmareva M.N."/>
            <person name="Tarlachkov S.V."/>
            <person name="Mustakhimov I."/>
            <person name="Trotsenko Y.A."/>
        </authorList>
    </citation>
    <scope>NUCLEOTIDE SEQUENCE [LARGE SCALE GENOMIC DNA]</scope>
    <source>
        <strain evidence="1 2">Bur 1</strain>
    </source>
</reference>
<evidence type="ECO:0000313" key="1">
    <source>
        <dbReference type="EMBL" id="ODN67098.1"/>
    </source>
</evidence>
<organism evidence="1 2">
    <name type="scientific">Methylophaga muralis</name>
    <dbReference type="NCBI Taxonomy" id="291169"/>
    <lineage>
        <taxon>Bacteria</taxon>
        <taxon>Pseudomonadati</taxon>
        <taxon>Pseudomonadota</taxon>
        <taxon>Gammaproteobacteria</taxon>
        <taxon>Thiotrichales</taxon>
        <taxon>Piscirickettsiaceae</taxon>
        <taxon>Methylophaga</taxon>
    </lineage>
</organism>
<proteinExistence type="predicted"/>
<gene>
    <name evidence="1" type="ORF">A9E74_01170</name>
</gene>
<accession>A0A1E3GSQ6</accession>
<comment type="caution">
    <text evidence="1">The sequence shown here is derived from an EMBL/GenBank/DDBJ whole genome shotgun (WGS) entry which is preliminary data.</text>
</comment>
<dbReference type="Proteomes" id="UP000094379">
    <property type="component" value="Unassembled WGS sequence"/>
</dbReference>
<keyword evidence="2" id="KW-1185">Reference proteome</keyword>
<sequence>MPARQGGARRSALLVAYLEQLKGALRALIDTFSAHNRGGDER</sequence>
<dbReference type="EMBL" id="MCRI01000009">
    <property type="protein sequence ID" value="ODN67098.1"/>
    <property type="molecule type" value="Genomic_DNA"/>
</dbReference>
<evidence type="ECO:0000313" key="2">
    <source>
        <dbReference type="Proteomes" id="UP000094379"/>
    </source>
</evidence>
<protein>
    <submittedName>
        <fullName evidence="1">Uncharacterized protein</fullName>
    </submittedName>
</protein>
<name>A0A1E3GSQ6_9GAMM</name>